<evidence type="ECO:0000313" key="1">
    <source>
        <dbReference type="EMBL" id="NEZ55416.1"/>
    </source>
</evidence>
<organism evidence="1 2">
    <name type="scientific">Adonisia turfae CCMR0081</name>
    <dbReference type="NCBI Taxonomy" id="2292702"/>
    <lineage>
        <taxon>Bacteria</taxon>
        <taxon>Bacillati</taxon>
        <taxon>Cyanobacteriota</taxon>
        <taxon>Adonisia</taxon>
        <taxon>Adonisia turfae</taxon>
    </lineage>
</organism>
<comment type="caution">
    <text evidence="1">The sequence shown here is derived from an EMBL/GenBank/DDBJ whole genome shotgun (WGS) entry which is preliminary data.</text>
</comment>
<dbReference type="RefSeq" id="WP_163671518.1">
    <property type="nucleotide sequence ID" value="NZ_QXHD01000004.1"/>
</dbReference>
<dbReference type="Proteomes" id="UP000481033">
    <property type="component" value="Unassembled WGS sequence"/>
</dbReference>
<dbReference type="Gene3D" id="3.40.630.30">
    <property type="match status" value="1"/>
</dbReference>
<evidence type="ECO:0008006" key="3">
    <source>
        <dbReference type="Google" id="ProtNLM"/>
    </source>
</evidence>
<accession>A0A6M0RGN7</accession>
<dbReference type="InterPro" id="IPR016181">
    <property type="entry name" value="Acyl_CoA_acyltransferase"/>
</dbReference>
<gene>
    <name evidence="1" type="ORF">DXZ20_06945</name>
</gene>
<name>A0A6M0RGN7_9CYAN</name>
<keyword evidence="2" id="KW-1185">Reference proteome</keyword>
<dbReference type="AlphaFoldDB" id="A0A6M0RGN7"/>
<protein>
    <recommendedName>
        <fullName evidence="3">N-acetyltransferase domain-containing protein</fullName>
    </recommendedName>
</protein>
<sequence length="81" mass="9345">MIREAEITDSGYIKLLLEQLGYPQNSEEQVKQSIQNYLNRPNNVYVYEEENKVIGFISISIIPMFHRNSGVGRITALCGFY</sequence>
<dbReference type="EMBL" id="QXHD01000004">
    <property type="protein sequence ID" value="NEZ55416.1"/>
    <property type="molecule type" value="Genomic_DNA"/>
</dbReference>
<proteinExistence type="predicted"/>
<reference evidence="1 2" key="1">
    <citation type="journal article" date="2020" name="Microb. Ecol.">
        <title>Ecogenomics of the Marine Benthic Filamentous Cyanobacterium Adonisia.</title>
        <authorList>
            <person name="Walter J.M."/>
            <person name="Coutinho F.H."/>
            <person name="Leomil L."/>
            <person name="Hargreaves P.I."/>
            <person name="Campeao M.E."/>
            <person name="Vieira V.V."/>
            <person name="Silva B.S."/>
            <person name="Fistarol G.O."/>
            <person name="Salomon P.S."/>
            <person name="Sawabe T."/>
            <person name="Mino S."/>
            <person name="Hosokawa M."/>
            <person name="Miyashita H."/>
            <person name="Maruyama F."/>
            <person name="van Verk M.C."/>
            <person name="Dutilh B.E."/>
            <person name="Thompson C.C."/>
            <person name="Thompson F.L."/>
        </authorList>
    </citation>
    <scope>NUCLEOTIDE SEQUENCE [LARGE SCALE GENOMIC DNA]</scope>
    <source>
        <strain evidence="1 2">CCMR0081</strain>
    </source>
</reference>
<dbReference type="SUPFAM" id="SSF55729">
    <property type="entry name" value="Acyl-CoA N-acyltransferases (Nat)"/>
    <property type="match status" value="1"/>
</dbReference>
<evidence type="ECO:0000313" key="2">
    <source>
        <dbReference type="Proteomes" id="UP000481033"/>
    </source>
</evidence>